<sequence>MPRINIVADGDGEYGMGHIVRQRRLAEVLQQRGAEVCFYLEPHQKRCRKLVSDFVIKTPDDISASEVLIVDRMPDNNSNLGDLRQFCDTFIVFVSSGQFVTLETYWLADYVVWQNMHNTEHNSMPDFLRPKAREGKDWIILSPSLRNPELAEHRYGIATYFGGGVDRDAILSSGPEDVFWLGRDGDLEYNHTPWSYDVGATLLASRAFLGTMGMVAYEAISAGLRPLLVSRAEDHRRTAGLLQGMELAYDLGLAEEWGDDKTARMREILDNGRTHLSGPYLRPDGWGAWRIADLILNGGKLI</sequence>
<proteinExistence type="predicted"/>
<organism evidence="1">
    <name type="scientific">marine sediment metagenome</name>
    <dbReference type="NCBI Taxonomy" id="412755"/>
    <lineage>
        <taxon>unclassified sequences</taxon>
        <taxon>metagenomes</taxon>
        <taxon>ecological metagenomes</taxon>
    </lineage>
</organism>
<dbReference type="AlphaFoldDB" id="A0A0F9LMB3"/>
<evidence type="ECO:0008006" key="2">
    <source>
        <dbReference type="Google" id="ProtNLM"/>
    </source>
</evidence>
<dbReference type="EMBL" id="LAZR01012109">
    <property type="protein sequence ID" value="KKM40385.1"/>
    <property type="molecule type" value="Genomic_DNA"/>
</dbReference>
<reference evidence="1" key="1">
    <citation type="journal article" date="2015" name="Nature">
        <title>Complex archaea that bridge the gap between prokaryotes and eukaryotes.</title>
        <authorList>
            <person name="Spang A."/>
            <person name="Saw J.H."/>
            <person name="Jorgensen S.L."/>
            <person name="Zaremba-Niedzwiedzka K."/>
            <person name="Martijn J."/>
            <person name="Lind A.E."/>
            <person name="van Eijk R."/>
            <person name="Schleper C."/>
            <person name="Guy L."/>
            <person name="Ettema T.J."/>
        </authorList>
    </citation>
    <scope>NUCLEOTIDE SEQUENCE</scope>
</reference>
<name>A0A0F9LMB3_9ZZZZ</name>
<comment type="caution">
    <text evidence="1">The sequence shown here is derived from an EMBL/GenBank/DDBJ whole genome shotgun (WGS) entry which is preliminary data.</text>
</comment>
<protein>
    <recommendedName>
        <fullName evidence="2">Glycosyl transferase family 28 C-terminal domain-containing protein</fullName>
    </recommendedName>
</protein>
<accession>A0A0F9LMB3</accession>
<evidence type="ECO:0000313" key="1">
    <source>
        <dbReference type="EMBL" id="KKM40385.1"/>
    </source>
</evidence>
<gene>
    <name evidence="1" type="ORF">LCGC14_1563840</name>
</gene>